<protein>
    <submittedName>
        <fullName evidence="1">Uncharacterized protein</fullName>
    </submittedName>
</protein>
<evidence type="ECO:0000313" key="1">
    <source>
        <dbReference type="EMBL" id="KKN27387.1"/>
    </source>
</evidence>
<organism evidence="1">
    <name type="scientific">marine sediment metagenome</name>
    <dbReference type="NCBI Taxonomy" id="412755"/>
    <lineage>
        <taxon>unclassified sequences</taxon>
        <taxon>metagenomes</taxon>
        <taxon>ecological metagenomes</taxon>
    </lineage>
</organism>
<sequence length="138" mass="15982">MFWLAKFNGSTLYQHDSQGREVQFRKVIDRSKDLKSLSIVVTKDRVYTVSLEDSHFSLFIHGTIVNFFAHDINPKNLKNIRVIYFKREQVDFNVGSLKQTGPSKTLFTALGFQCNIDGKNFKRILHIYANGEFTMADK</sequence>
<proteinExistence type="predicted"/>
<reference evidence="1" key="1">
    <citation type="journal article" date="2015" name="Nature">
        <title>Complex archaea that bridge the gap between prokaryotes and eukaryotes.</title>
        <authorList>
            <person name="Spang A."/>
            <person name="Saw J.H."/>
            <person name="Jorgensen S.L."/>
            <person name="Zaremba-Niedzwiedzka K."/>
            <person name="Martijn J."/>
            <person name="Lind A.E."/>
            <person name="van Eijk R."/>
            <person name="Schleper C."/>
            <person name="Guy L."/>
            <person name="Ettema T.J."/>
        </authorList>
    </citation>
    <scope>NUCLEOTIDE SEQUENCE</scope>
</reference>
<dbReference type="AlphaFoldDB" id="A0A0F9PRR2"/>
<gene>
    <name evidence="1" type="ORF">LCGC14_0865150</name>
</gene>
<accession>A0A0F9PRR2</accession>
<comment type="caution">
    <text evidence="1">The sequence shown here is derived from an EMBL/GenBank/DDBJ whole genome shotgun (WGS) entry which is preliminary data.</text>
</comment>
<name>A0A0F9PRR2_9ZZZZ</name>
<dbReference type="EMBL" id="LAZR01002641">
    <property type="protein sequence ID" value="KKN27387.1"/>
    <property type="molecule type" value="Genomic_DNA"/>
</dbReference>